<comment type="caution">
    <text evidence="1">The sequence shown here is derived from an EMBL/GenBank/DDBJ whole genome shotgun (WGS) entry which is preliminary data.</text>
</comment>
<proteinExistence type="predicted"/>
<sequence length="338" mass="36711">MNHFKTGNAYFGQGSYKNNKYNGKELQETGMYSYGWRDYMPDIARWNGIDKLAENYLSTSTYAYVANNPVSYSDVDGRWFDQDGHIIDTTGQTYGFLNSSVKPHYASNYLGVNPSDGGGGYTLTGNAASSMFKYLANGGTIDGISFANGYAKWSTGIATQTTYKDGDELFSDVDSGEMYNVKVDNKDFFTTLANNQYFSAGHLGISESTSRFGAYALRRALNPDYINFTVLSDLARPYMGTTVAGIRMSSTTAANLSKYTRYGGYALGAVAVVATELQYADGQIGDTERWANHIMTGVGLIPSPWTIGAALVYGAVTGGYQAVTGRSIFNDMGLGPKK</sequence>
<protein>
    <submittedName>
        <fullName evidence="1">RHS repeat-associated protein</fullName>
    </submittedName>
</protein>
<keyword evidence="2" id="KW-1185">Reference proteome</keyword>
<gene>
    <name evidence="1" type="ORF">J2781_001983</name>
</gene>
<evidence type="ECO:0000313" key="1">
    <source>
        <dbReference type="EMBL" id="MDR6405059.1"/>
    </source>
</evidence>
<organism evidence="1 2">
    <name type="scientific">Chryseobacterium geocarposphaerae</name>
    <dbReference type="NCBI Taxonomy" id="1416776"/>
    <lineage>
        <taxon>Bacteria</taxon>
        <taxon>Pseudomonadati</taxon>
        <taxon>Bacteroidota</taxon>
        <taxon>Flavobacteriia</taxon>
        <taxon>Flavobacteriales</taxon>
        <taxon>Weeksellaceae</taxon>
        <taxon>Chryseobacterium group</taxon>
        <taxon>Chryseobacterium</taxon>
    </lineage>
</organism>
<dbReference type="Gene3D" id="2.180.10.10">
    <property type="entry name" value="RHS repeat-associated core"/>
    <property type="match status" value="1"/>
</dbReference>
<name>A0ABU1LEB2_9FLAO</name>
<dbReference type="Proteomes" id="UP001184853">
    <property type="component" value="Unassembled WGS sequence"/>
</dbReference>
<accession>A0ABU1LEB2</accession>
<reference evidence="1 2" key="1">
    <citation type="submission" date="2023-07" db="EMBL/GenBank/DDBJ databases">
        <title>Sorghum-associated microbial communities from plants grown in Nebraska, USA.</title>
        <authorList>
            <person name="Schachtman D."/>
        </authorList>
    </citation>
    <scope>NUCLEOTIDE SEQUENCE [LARGE SCALE GENOMIC DNA]</scope>
    <source>
        <strain evidence="1 2">DS1709</strain>
    </source>
</reference>
<dbReference type="EMBL" id="JAVDQS010000004">
    <property type="protein sequence ID" value="MDR6405059.1"/>
    <property type="molecule type" value="Genomic_DNA"/>
</dbReference>
<dbReference type="InterPro" id="IPR022385">
    <property type="entry name" value="Rhs_assc_core"/>
</dbReference>
<evidence type="ECO:0000313" key="2">
    <source>
        <dbReference type="Proteomes" id="UP001184853"/>
    </source>
</evidence>
<dbReference type="NCBIfam" id="TIGR03696">
    <property type="entry name" value="Rhs_assc_core"/>
    <property type="match status" value="1"/>
</dbReference>